<keyword evidence="1" id="KW-0472">Membrane</keyword>
<name>A0A1F5QY97_9BACT</name>
<proteinExistence type="predicted"/>
<keyword evidence="1" id="KW-1133">Transmembrane helix</keyword>
<accession>A0A1F5QY97</accession>
<organism evidence="2 3">
    <name type="scientific">Candidatus Edwardsbacteria bacterium GWF2_54_11</name>
    <dbReference type="NCBI Taxonomy" id="1817851"/>
    <lineage>
        <taxon>Bacteria</taxon>
        <taxon>Candidatus Edwardsiibacteriota</taxon>
    </lineage>
</organism>
<feature type="transmembrane region" description="Helical" evidence="1">
    <location>
        <begin position="20"/>
        <end position="40"/>
    </location>
</feature>
<evidence type="ECO:0000313" key="3">
    <source>
        <dbReference type="Proteomes" id="UP000177230"/>
    </source>
</evidence>
<evidence type="ECO:0000256" key="1">
    <source>
        <dbReference type="SAM" id="Phobius"/>
    </source>
</evidence>
<protein>
    <submittedName>
        <fullName evidence="2">Uncharacterized protein</fullName>
    </submittedName>
</protein>
<gene>
    <name evidence="2" type="ORF">A2024_05225</name>
</gene>
<comment type="caution">
    <text evidence="2">The sequence shown here is derived from an EMBL/GenBank/DDBJ whole genome shotgun (WGS) entry which is preliminary data.</text>
</comment>
<keyword evidence="1" id="KW-0812">Transmembrane</keyword>
<evidence type="ECO:0000313" key="2">
    <source>
        <dbReference type="EMBL" id="OGF07157.1"/>
    </source>
</evidence>
<dbReference type="AlphaFoldDB" id="A0A1F5QY97"/>
<dbReference type="EMBL" id="MFFM01000052">
    <property type="protein sequence ID" value="OGF07157.1"/>
    <property type="molecule type" value="Genomic_DNA"/>
</dbReference>
<feature type="transmembrane region" description="Helical" evidence="1">
    <location>
        <begin position="86"/>
        <end position="104"/>
    </location>
</feature>
<dbReference type="Proteomes" id="UP000177230">
    <property type="component" value="Unassembled WGS sequence"/>
</dbReference>
<reference evidence="2 3" key="1">
    <citation type="journal article" date="2016" name="Nat. Commun.">
        <title>Thousands of microbial genomes shed light on interconnected biogeochemical processes in an aquifer system.</title>
        <authorList>
            <person name="Anantharaman K."/>
            <person name="Brown C.T."/>
            <person name="Hug L.A."/>
            <person name="Sharon I."/>
            <person name="Castelle C.J."/>
            <person name="Probst A.J."/>
            <person name="Thomas B.C."/>
            <person name="Singh A."/>
            <person name="Wilkins M.J."/>
            <person name="Karaoz U."/>
            <person name="Brodie E.L."/>
            <person name="Williams K.H."/>
            <person name="Hubbard S.S."/>
            <person name="Banfield J.F."/>
        </authorList>
    </citation>
    <scope>NUCLEOTIDE SEQUENCE [LARGE SCALE GENOMIC DNA]</scope>
</reference>
<sequence>MMREHLIQAMVHISMWLRQVVKPIMIIVLFIRPVLFRQHLMNIKQALQWLRPMYRVWHRCLKDTTQTFLMMILNKLYGFPRTMSQIWVGPIGISIMVMVVLMHAKP</sequence>